<gene>
    <name evidence="1" type="ORF">QWY96_17845</name>
</gene>
<proteinExistence type="predicted"/>
<evidence type="ECO:0000313" key="2">
    <source>
        <dbReference type="Proteomes" id="UP001223712"/>
    </source>
</evidence>
<accession>A0ABT8CKM9</accession>
<dbReference type="RefSeq" id="WP_290334964.1">
    <property type="nucleotide sequence ID" value="NZ_JAUFQY010000002.1"/>
</dbReference>
<protein>
    <submittedName>
        <fullName evidence="1">Uncharacterized protein</fullName>
    </submittedName>
</protein>
<reference evidence="2" key="1">
    <citation type="journal article" date="2019" name="Int. J. Syst. Evol. Microbiol.">
        <title>The Global Catalogue of Microorganisms (GCM) 10K type strain sequencing project: providing services to taxonomists for standard genome sequencing and annotation.</title>
        <authorList>
            <consortium name="The Broad Institute Genomics Platform"/>
            <consortium name="The Broad Institute Genome Sequencing Center for Infectious Disease"/>
            <person name="Wu L."/>
            <person name="Ma J."/>
        </authorList>
    </citation>
    <scope>NUCLEOTIDE SEQUENCE [LARGE SCALE GENOMIC DNA]</scope>
    <source>
        <strain evidence="2">CECT 7226</strain>
    </source>
</reference>
<dbReference type="EMBL" id="JAUFQY010000002">
    <property type="protein sequence ID" value="MDN3702306.1"/>
    <property type="molecule type" value="Genomic_DNA"/>
</dbReference>
<dbReference type="Proteomes" id="UP001223712">
    <property type="component" value="Unassembled WGS sequence"/>
</dbReference>
<name>A0ABT8CKM9_9VIBR</name>
<organism evidence="1 2">
    <name type="scientific">Vibrio artabrorum</name>
    <dbReference type="NCBI Taxonomy" id="446374"/>
    <lineage>
        <taxon>Bacteria</taxon>
        <taxon>Pseudomonadati</taxon>
        <taxon>Pseudomonadota</taxon>
        <taxon>Gammaproteobacteria</taxon>
        <taxon>Vibrionales</taxon>
        <taxon>Vibrionaceae</taxon>
        <taxon>Vibrio</taxon>
    </lineage>
</organism>
<evidence type="ECO:0000313" key="1">
    <source>
        <dbReference type="EMBL" id="MDN3702306.1"/>
    </source>
</evidence>
<keyword evidence="2" id="KW-1185">Reference proteome</keyword>
<sequence>MKLPGNRGDLLEYVVINKKPSRSQFDEMQHVTYLTKDIAGIYEETGRYGRPNLDKYAVEKDSLGRPFFNLYDTDDIRVEFIQPTPTSSTIKQEQ</sequence>
<comment type="caution">
    <text evidence="1">The sequence shown here is derived from an EMBL/GenBank/DDBJ whole genome shotgun (WGS) entry which is preliminary data.</text>
</comment>